<dbReference type="SUPFAM" id="SSF56059">
    <property type="entry name" value="Glutathione synthetase ATP-binding domain-like"/>
    <property type="match status" value="2"/>
</dbReference>
<dbReference type="Pfam" id="PF02786">
    <property type="entry name" value="CPSase_L_D2"/>
    <property type="match status" value="2"/>
</dbReference>
<comment type="pathway">
    <text evidence="5">Amino-acid biosynthesis; L-arginine biosynthesis; carbamoyl phosphate from bicarbonate: step 1/1.</text>
</comment>
<evidence type="ECO:0000259" key="28">
    <source>
        <dbReference type="PROSITE" id="PS51855"/>
    </source>
</evidence>
<dbReference type="Pfam" id="PF01128">
    <property type="entry name" value="IspD"/>
    <property type="match status" value="1"/>
</dbReference>
<keyword evidence="21 26" id="KW-0456">Lyase</keyword>
<evidence type="ECO:0000256" key="24">
    <source>
        <dbReference type="ARBA" id="ARBA00048816"/>
    </source>
</evidence>
<evidence type="ECO:0000256" key="9">
    <source>
        <dbReference type="ARBA" id="ARBA00022598"/>
    </source>
</evidence>
<evidence type="ECO:0000256" key="5">
    <source>
        <dbReference type="ARBA" id="ARBA00005077"/>
    </source>
</evidence>
<keyword evidence="11" id="KW-0808">Transferase</keyword>
<dbReference type="NCBIfam" id="TIGR00151">
    <property type="entry name" value="ispF"/>
    <property type="match status" value="1"/>
</dbReference>
<protein>
    <recommendedName>
        <fullName evidence="26">2-C-methyl-D-erythritol 2,4-cyclodiphosphate synthase</fullName>
        <ecNumber evidence="26">4.6.1.12</ecNumber>
    </recommendedName>
</protein>
<dbReference type="SMART" id="SM00851">
    <property type="entry name" value="MGS"/>
    <property type="match status" value="1"/>
</dbReference>
<dbReference type="GO" id="GO:0019288">
    <property type="term" value="P:isopentenyl diphosphate biosynthetic process, methylerythritol 4-phosphate pathway"/>
    <property type="evidence" value="ECO:0007669"/>
    <property type="project" value="UniProtKB-UniPathway"/>
</dbReference>
<dbReference type="InterPro" id="IPR034683">
    <property type="entry name" value="IspD/TarI"/>
</dbReference>
<dbReference type="PROSITE" id="PS00867">
    <property type="entry name" value="CPSASE_2"/>
    <property type="match status" value="2"/>
</dbReference>
<dbReference type="InterPro" id="IPR036291">
    <property type="entry name" value="NAD(P)-bd_dom_sf"/>
</dbReference>
<proteinExistence type="inferred from homology"/>
<dbReference type="Pfam" id="PF02542">
    <property type="entry name" value="YgbB"/>
    <property type="match status" value="1"/>
</dbReference>
<dbReference type="NCBIfam" id="NF003671">
    <property type="entry name" value="PRK05294.1"/>
    <property type="match status" value="1"/>
</dbReference>
<dbReference type="EC" id="4.6.1.12" evidence="26"/>
<dbReference type="Gene3D" id="3.30.470.20">
    <property type="entry name" value="ATP-grasp fold, B domain"/>
    <property type="match status" value="2"/>
</dbReference>
<evidence type="ECO:0000256" key="14">
    <source>
        <dbReference type="ARBA" id="ARBA00022737"/>
    </source>
</evidence>
<dbReference type="UniPathway" id="UPA00070">
    <property type="reaction ID" value="UER00115"/>
</dbReference>
<dbReference type="GO" id="GO:0004088">
    <property type="term" value="F:carbamoyl-phosphate synthase (glutamine-hydrolyzing) activity"/>
    <property type="evidence" value="ECO:0007669"/>
    <property type="project" value="UniProtKB-EC"/>
</dbReference>
<evidence type="ECO:0000256" key="17">
    <source>
        <dbReference type="ARBA" id="ARBA00022842"/>
    </source>
</evidence>
<dbReference type="GO" id="GO:0008685">
    <property type="term" value="F:2-C-methyl-D-erythritol 2,4-cyclodiphosphate synthase activity"/>
    <property type="evidence" value="ECO:0007669"/>
    <property type="project" value="UniProtKB-EC"/>
</dbReference>
<reference evidence="29" key="1">
    <citation type="submission" date="2020-05" db="UniProtKB">
        <authorList>
            <consortium name="EnsemblMetazoa"/>
        </authorList>
    </citation>
    <scope>IDENTIFICATION</scope>
    <source>
        <strain evidence="29">TTRI</strain>
    </source>
</reference>
<evidence type="ECO:0000256" key="8">
    <source>
        <dbReference type="ARBA" id="ARBA00022571"/>
    </source>
</evidence>
<dbReference type="Gene3D" id="3.30.1330.50">
    <property type="entry name" value="2-C-methyl-D-erythritol 2,4-cyclodiphosphate synthase"/>
    <property type="match status" value="1"/>
</dbReference>
<dbReference type="InterPro" id="IPR003526">
    <property type="entry name" value="MECDP_synthase"/>
</dbReference>
<dbReference type="STRING" id="7395.A0A1A9VK89"/>
<comment type="similarity">
    <text evidence="7">Belongs to the CarB family.</text>
</comment>
<keyword evidence="20 26" id="KW-0414">Isoprene biosynthesis</keyword>
<dbReference type="GO" id="GO:0006541">
    <property type="term" value="P:glutamine metabolic process"/>
    <property type="evidence" value="ECO:0007669"/>
    <property type="project" value="TreeGrafter"/>
</dbReference>
<dbReference type="InterPro" id="IPR036897">
    <property type="entry name" value="CarbamoylP_synth_lsu_oligo_sf"/>
</dbReference>
<evidence type="ECO:0000256" key="21">
    <source>
        <dbReference type="ARBA" id="ARBA00023239"/>
    </source>
</evidence>
<dbReference type="Gene3D" id="1.10.1030.10">
    <property type="entry name" value="Carbamoyl-phosphate synthetase, large subunit oligomerisation domain"/>
    <property type="match status" value="1"/>
</dbReference>
<evidence type="ECO:0000256" key="19">
    <source>
        <dbReference type="ARBA" id="ARBA00023211"/>
    </source>
</evidence>
<dbReference type="Gene3D" id="3.40.50.1380">
    <property type="entry name" value="Methylglyoxal synthase-like domain"/>
    <property type="match status" value="1"/>
</dbReference>
<comment type="similarity">
    <text evidence="6">Belongs to the IspD/TarI cytidylyltransferase family. IspD subfamily.</text>
</comment>
<keyword evidence="8" id="KW-0055">Arginine biosynthesis</keyword>
<keyword evidence="13" id="KW-0479">Metal-binding</keyword>
<dbReference type="InterPro" id="IPR002347">
    <property type="entry name" value="SDR_fam"/>
</dbReference>
<dbReference type="GO" id="GO:0006526">
    <property type="term" value="P:L-arginine biosynthetic process"/>
    <property type="evidence" value="ECO:0007669"/>
    <property type="project" value="UniProtKB-KW"/>
</dbReference>
<evidence type="ECO:0000256" key="22">
    <source>
        <dbReference type="ARBA" id="ARBA00023268"/>
    </source>
</evidence>
<accession>A0A1A9VK89</accession>
<keyword evidence="22" id="KW-0511">Multifunctional enzyme</keyword>
<dbReference type="PROSITE" id="PS50975">
    <property type="entry name" value="ATP_GRASP"/>
    <property type="match status" value="2"/>
</dbReference>
<dbReference type="NCBIfam" id="TIGR01369">
    <property type="entry name" value="CPSaseII_lrg"/>
    <property type="match status" value="1"/>
</dbReference>
<comment type="catalytic activity">
    <reaction evidence="23">
        <text>hydrogencarbonate + NH4(+) + 2 ATP = carbamoyl phosphate + 2 ADP + phosphate + 2 H(+)</text>
        <dbReference type="Rhea" id="RHEA:18029"/>
        <dbReference type="ChEBI" id="CHEBI:15378"/>
        <dbReference type="ChEBI" id="CHEBI:17544"/>
        <dbReference type="ChEBI" id="CHEBI:28938"/>
        <dbReference type="ChEBI" id="CHEBI:30616"/>
        <dbReference type="ChEBI" id="CHEBI:43474"/>
        <dbReference type="ChEBI" id="CHEBI:58228"/>
        <dbReference type="ChEBI" id="CHEBI:456216"/>
        <dbReference type="EC" id="6.3.4.16"/>
    </reaction>
</comment>
<dbReference type="CDD" id="cd02516">
    <property type="entry name" value="CDP-ME_synthetase"/>
    <property type="match status" value="1"/>
</dbReference>
<dbReference type="SUPFAM" id="SSF52440">
    <property type="entry name" value="PreATP-grasp domain"/>
    <property type="match status" value="2"/>
</dbReference>
<dbReference type="Pfam" id="PF02787">
    <property type="entry name" value="CPSase_L_D3"/>
    <property type="match status" value="1"/>
</dbReference>
<evidence type="ECO:0000256" key="18">
    <source>
        <dbReference type="ARBA" id="ARBA00022975"/>
    </source>
</evidence>
<dbReference type="InterPro" id="IPR013815">
    <property type="entry name" value="ATP_grasp_subdomain_1"/>
</dbReference>
<dbReference type="FunFam" id="3.30.470.20:FF:000007">
    <property type="entry name" value="Carbamoyl-phosphate synthase large chain"/>
    <property type="match status" value="1"/>
</dbReference>
<dbReference type="FunFam" id="3.30.470.20:FF:000026">
    <property type="entry name" value="Carbamoyl-phosphate synthase large chain"/>
    <property type="match status" value="1"/>
</dbReference>
<dbReference type="PANTHER" id="PTHR11405:SF53">
    <property type="entry name" value="CARBAMOYL-PHOSPHATE SYNTHASE [AMMONIA], MITOCHONDRIAL"/>
    <property type="match status" value="1"/>
</dbReference>
<dbReference type="Gene3D" id="3.30.1490.20">
    <property type="entry name" value="ATP-grasp fold, A domain"/>
    <property type="match status" value="1"/>
</dbReference>
<dbReference type="InterPro" id="IPR011761">
    <property type="entry name" value="ATP-grasp"/>
</dbReference>
<feature type="domain" description="ATP-grasp" evidence="27">
    <location>
        <begin position="719"/>
        <end position="915"/>
    </location>
</feature>
<keyword evidence="18" id="KW-0665">Pyrimidine biosynthesis</keyword>
<dbReference type="VEuPathDB" id="VectorBase:GAUT039685"/>
<dbReference type="Pfam" id="PF02142">
    <property type="entry name" value="MGS"/>
    <property type="match status" value="1"/>
</dbReference>
<evidence type="ECO:0000256" key="26">
    <source>
        <dbReference type="RuleBase" id="RU004395"/>
    </source>
</evidence>
<dbReference type="InterPro" id="IPR005483">
    <property type="entry name" value="CPSase_dom"/>
</dbReference>
<dbReference type="InterPro" id="IPR036571">
    <property type="entry name" value="MECDP_synthase_sf"/>
</dbReference>
<dbReference type="InterPro" id="IPR036914">
    <property type="entry name" value="MGS-like_dom_sf"/>
</dbReference>
<comment type="cofactor">
    <cofactor evidence="2">
        <name>Mn(2+)</name>
        <dbReference type="ChEBI" id="CHEBI:29035"/>
    </cofactor>
</comment>
<evidence type="ECO:0000256" key="11">
    <source>
        <dbReference type="ARBA" id="ARBA00022679"/>
    </source>
</evidence>
<dbReference type="GO" id="GO:0044205">
    <property type="term" value="P:'de novo' UMP biosynthetic process"/>
    <property type="evidence" value="ECO:0007669"/>
    <property type="project" value="UniProtKB-UniPathway"/>
</dbReference>
<dbReference type="EnsemblMetazoa" id="GAUT039685-RA">
    <property type="protein sequence ID" value="GAUT039685-PA"/>
    <property type="gene ID" value="GAUT039685"/>
</dbReference>
<dbReference type="HAMAP" id="MF_01210_B">
    <property type="entry name" value="CPSase_L_chain_B"/>
    <property type="match status" value="1"/>
</dbReference>
<keyword evidence="16 25" id="KW-0067">ATP-binding</keyword>
<dbReference type="NCBIfam" id="NF009455">
    <property type="entry name" value="PRK12815.1"/>
    <property type="match status" value="1"/>
</dbReference>
<dbReference type="GO" id="GO:0004087">
    <property type="term" value="F:carbamoyl-phosphate synthase (ammonia) activity"/>
    <property type="evidence" value="ECO:0007669"/>
    <property type="project" value="UniProtKB-EC"/>
</dbReference>
<dbReference type="SMART" id="SM01096">
    <property type="entry name" value="CPSase_L_D3"/>
    <property type="match status" value="1"/>
</dbReference>
<dbReference type="PRINTS" id="PR00081">
    <property type="entry name" value="GDHRDH"/>
</dbReference>
<dbReference type="Gene3D" id="3.40.50.20">
    <property type="match status" value="2"/>
</dbReference>
<dbReference type="CDD" id="cd05233">
    <property type="entry name" value="SDR_c"/>
    <property type="match status" value="1"/>
</dbReference>
<keyword evidence="12" id="KW-0548">Nucleotidyltransferase</keyword>
<dbReference type="InterPro" id="IPR033937">
    <property type="entry name" value="MGS_CPS_CarB"/>
</dbReference>
<dbReference type="InterPro" id="IPR006275">
    <property type="entry name" value="CPSase_lsu"/>
</dbReference>
<evidence type="ECO:0000256" key="6">
    <source>
        <dbReference type="ARBA" id="ARBA00009789"/>
    </source>
</evidence>
<comment type="cofactor">
    <cofactor evidence="3">
        <name>a divalent metal cation</name>
        <dbReference type="ChEBI" id="CHEBI:60240"/>
    </cofactor>
</comment>
<evidence type="ECO:0000256" key="16">
    <source>
        <dbReference type="ARBA" id="ARBA00022840"/>
    </source>
</evidence>
<keyword evidence="17" id="KW-0460">Magnesium</keyword>
<dbReference type="InterPro" id="IPR029044">
    <property type="entry name" value="Nucleotide-diphossugar_trans"/>
</dbReference>
<keyword evidence="15 25" id="KW-0547">Nucleotide-binding</keyword>
<comment type="catalytic activity">
    <reaction evidence="1 26">
        <text>4-CDP-2-C-methyl-D-erythritol 2-phosphate = 2-C-methyl-D-erythritol 2,4-cyclic diphosphate + CMP</text>
        <dbReference type="Rhea" id="RHEA:23864"/>
        <dbReference type="ChEBI" id="CHEBI:57919"/>
        <dbReference type="ChEBI" id="CHEBI:58483"/>
        <dbReference type="ChEBI" id="CHEBI:60377"/>
        <dbReference type="EC" id="4.6.1.12"/>
    </reaction>
</comment>
<evidence type="ECO:0000256" key="4">
    <source>
        <dbReference type="ARBA" id="ARBA00004709"/>
    </source>
</evidence>
<dbReference type="SUPFAM" id="SSF69765">
    <property type="entry name" value="IpsF-like"/>
    <property type="match status" value="1"/>
</dbReference>
<dbReference type="InterPro" id="IPR020555">
    <property type="entry name" value="MECDP_synthase_CS"/>
</dbReference>
<dbReference type="CDD" id="cd00554">
    <property type="entry name" value="MECDP_synthase"/>
    <property type="match status" value="1"/>
</dbReference>
<dbReference type="InterPro" id="IPR005479">
    <property type="entry name" value="CPAse_ATP-bd"/>
</dbReference>
<evidence type="ECO:0000256" key="20">
    <source>
        <dbReference type="ARBA" id="ARBA00023229"/>
    </source>
</evidence>
<keyword evidence="10" id="KW-0028">Amino-acid biosynthesis</keyword>
<dbReference type="HAMAP" id="MF_00107">
    <property type="entry name" value="IspF"/>
    <property type="match status" value="1"/>
</dbReference>
<dbReference type="Proteomes" id="UP000078200">
    <property type="component" value="Unassembled WGS sequence"/>
</dbReference>
<evidence type="ECO:0000256" key="13">
    <source>
        <dbReference type="ARBA" id="ARBA00022723"/>
    </source>
</evidence>
<evidence type="ECO:0000256" key="25">
    <source>
        <dbReference type="PROSITE-ProRule" id="PRU00409"/>
    </source>
</evidence>
<keyword evidence="14" id="KW-0677">Repeat</keyword>
<keyword evidence="30" id="KW-1185">Reference proteome</keyword>
<dbReference type="PRINTS" id="PR00098">
    <property type="entry name" value="CPSASE"/>
</dbReference>
<dbReference type="UniPathway" id="UPA00056">
    <property type="reaction ID" value="UER00095"/>
</dbReference>
<dbReference type="GO" id="GO:0005524">
    <property type="term" value="F:ATP binding"/>
    <property type="evidence" value="ECO:0007669"/>
    <property type="project" value="UniProtKB-UniRule"/>
</dbReference>
<keyword evidence="9" id="KW-0436">Ligase</keyword>
<dbReference type="InterPro" id="IPR005480">
    <property type="entry name" value="CPSase_lsu_oligo"/>
</dbReference>
<dbReference type="SUPFAM" id="SSF51735">
    <property type="entry name" value="NAD(P)-binding Rossmann-fold domains"/>
    <property type="match status" value="1"/>
</dbReference>
<dbReference type="InterPro" id="IPR016185">
    <property type="entry name" value="PreATP-grasp_dom_sf"/>
</dbReference>
<evidence type="ECO:0000313" key="30">
    <source>
        <dbReference type="Proteomes" id="UP000078200"/>
    </source>
</evidence>
<dbReference type="Gene3D" id="3.40.50.720">
    <property type="entry name" value="NAD(P)-binding Rossmann-like Domain"/>
    <property type="match status" value="1"/>
</dbReference>
<dbReference type="InterPro" id="IPR011607">
    <property type="entry name" value="MGS-like_dom"/>
</dbReference>
<dbReference type="FunFam" id="1.10.1030.10:FF:000002">
    <property type="entry name" value="Carbamoyl-phosphate synthase large chain"/>
    <property type="match status" value="1"/>
</dbReference>
<evidence type="ECO:0000256" key="2">
    <source>
        <dbReference type="ARBA" id="ARBA00001936"/>
    </source>
</evidence>
<evidence type="ECO:0000256" key="23">
    <source>
        <dbReference type="ARBA" id="ARBA00047359"/>
    </source>
</evidence>
<comment type="pathway">
    <text evidence="4">Isoprenoid biosynthesis; isopentenyl diphosphate biosynthesis via DXP pathway; isopentenyl diphosphate from 1-deoxy-D-xylulose 5-phosphate: step 4/6.</text>
</comment>
<evidence type="ECO:0000256" key="1">
    <source>
        <dbReference type="ARBA" id="ARBA00000200"/>
    </source>
</evidence>
<evidence type="ECO:0000256" key="12">
    <source>
        <dbReference type="ARBA" id="ARBA00022695"/>
    </source>
</evidence>
<comment type="similarity">
    <text evidence="26">Belongs to the IspF family.</text>
</comment>
<dbReference type="FunFam" id="3.40.50.20:FF:000001">
    <property type="entry name" value="Carbamoyl-phosphate synthase large chain"/>
    <property type="match status" value="2"/>
</dbReference>
<dbReference type="GO" id="GO:0070567">
    <property type="term" value="F:cytidylyltransferase activity"/>
    <property type="evidence" value="ECO:0007669"/>
    <property type="project" value="InterPro"/>
</dbReference>
<sequence length="1924" mass="212741">MELLYNHYLSEKSAVHSFQRVTLESRKKETSSQATWMTRGVDTKLLSPIYGGESRQSSVKLGLESLQKINPDFVVIHDACRPFVSNVLIDNLAQSMINDQYTGVVPAIEVEDTMSLVGNNFVESTISRGKLRAIQTPQIFNFKELLSCHQSDKEFTDDSSLMVEHKKHVAIIKGEKSNFKLTTKEDINMAKLLFEEPKFRVGTGYDIHKFIKVQNGAESFIKICGVKIEHNMAIEAHSDGDVAIHAIVDAILGALGCGDIGEHFPPSSSEWKDCNSSHFLDFAAKKAKEKGYSVSNLDITIVCEEPKISPYKVEMKKFISKALEIENYVYASYNFYGLSATAPSLQITPPGVIFETTTGAPKNTAVNAPSAKSAGHGILPNIASNAAPIITIVIIGPPMPSNISMNLAKEKEMGKLEGKVALITGASGKIGSAVAKRFIREGACVILISRSLDNLKPLYNEIEELEEFKEGSVKLIQLDLLDFENVKILTNMIESLKLSESGALDILVACTGISGKLNPIHDCEIEELQNVMNTNFTANWYLLKNLDPMLKKSNAGRVIFMTSEVTLSPSSYPYWMPYAAKTVIVIMPKRTDIESILVIGAGPIVIGQACEFDYSGTQSCKVLKSQGYKVILVNSNPATIMTDPEFSDATYIEPVLPEIIEKIIIKEMPDAILPTMGGQTALNCAIKLADDGVLDKYNVELIGVNREAIKKAEDRELFRQSMDRIGLKYPKSIIIKNQEQIKKALDYVGLPAIIRSSFTLGGAGSGIAYNKEEFFNIAESALKISPINEVQIDESIIGWKEYEMEVIRDCKDNCIIVCSIENIDPMGVHTGDSITVAPALTLRDVEYQQMRNASIAVLREIDVSAGGANVQFAVNPKEDGSLVVIEMNPRVSRSSALASKATGYPIAKVVTKLAIGYSLDEIRNDCAPIIPAAFEPVIDYIVTKIPRFEFEKFKGTNCELSTSMKSVGEVMSIGRTFNESLQKAFRSLETDLTGLDEVFPENIDIDHVKSQLAKLLPNRLLIAADAMRHGISIEEINSITGYDLWFLQNIQQIILAEQKIKENGLPETAYEMLELKKMGFSDARLAKLSNKKVEQIEEIRKKFGINPVYKRVDTCAAEFESSTAYMYGCYEGDVENKTECEANISDRKKVVILGSGPNRIGQGIEFDYACVHAASAAKEMRYETIMINCNPETVSTDYDTADRLYFAPLIAEDVLEILNKEQENGTLVGVIVQIGGQTPLKLAKILNEKGFNILGTSFDSIDLAEDRMRFKNLALQLNLKQPENSICHSVEEALTNAEKVGFPLVVRPSYVLGGQSMSIRHDTQSFKEYVLNQTKIFEHGSLLLDKFLVNAVEVDVDAVCDGKKVFIAAVMEHIEEAGIHSGDSTCSIPTNTLSDEVIKEIELQTERIALALKVKGLINIQFAVQESDVYILEVNLRASRTLPFISKVINIPIAKLATQVILGKNLNQENKPFNHFAVKAAVFPFTRFAGVDTLLGPEMKSTGEVMGIDLSFEAALAKVHMAAGYKLPTEGTALVSVKDDDKEYILPVVRMLKELSFEIYATKGTALYLNNNGIAAKAVNKVREGRPHIVDMLKDGKINLVINTSKGVKSASDSKDIRRTAILQNIAYSTTASGSKALVLAIQYTPCTEPSDWDSNSSCSSDYSCFLEGGSLLMDLEIPLTKNEEKLIDEFCKEMKKVEEENNKGSALRLIQYITNKYLGKGIRLNSCYGDRYRTVTNLIFEEIIDVINNEGLCPNSKAHALRGQDVSYSNEDQDDDNTNEVLEDGNLDIIRSTIRDLLLKGGKVERGLFDGGELGHVTSDFDYVNDLFAECKEIENDLKNVAYESIVNKNEQAQKDKLELKVKIDNECFCIKYPQDSTVEVAKILSNEKNKGLNLRVGILQIGKSIVRVESYNGKRNCLSTSF</sequence>
<dbReference type="GO" id="GO:0046872">
    <property type="term" value="F:metal ion binding"/>
    <property type="evidence" value="ECO:0007669"/>
    <property type="project" value="UniProtKB-KW"/>
</dbReference>
<evidence type="ECO:0000256" key="10">
    <source>
        <dbReference type="ARBA" id="ARBA00022605"/>
    </source>
</evidence>
<evidence type="ECO:0000256" key="3">
    <source>
        <dbReference type="ARBA" id="ARBA00001968"/>
    </source>
</evidence>
<dbReference type="PROSITE" id="PS01350">
    <property type="entry name" value="ISPF"/>
    <property type="match status" value="1"/>
</dbReference>
<dbReference type="SUPFAM" id="SSF53448">
    <property type="entry name" value="Nucleotide-diphospho-sugar transferases"/>
    <property type="match status" value="1"/>
</dbReference>
<name>A0A1A9VK89_GLOAU</name>
<dbReference type="Pfam" id="PF00106">
    <property type="entry name" value="adh_short"/>
    <property type="match status" value="1"/>
</dbReference>
<dbReference type="PANTHER" id="PTHR11405">
    <property type="entry name" value="CARBAMOYLTRANSFERASE FAMILY MEMBER"/>
    <property type="match status" value="1"/>
</dbReference>
<evidence type="ECO:0000259" key="27">
    <source>
        <dbReference type="PROSITE" id="PS50975"/>
    </source>
</evidence>
<dbReference type="PROSITE" id="PS51855">
    <property type="entry name" value="MGS"/>
    <property type="match status" value="1"/>
</dbReference>
<dbReference type="Gene3D" id="3.90.550.10">
    <property type="entry name" value="Spore Coat Polysaccharide Biosynthesis Protein SpsA, Chain A"/>
    <property type="match status" value="1"/>
</dbReference>
<evidence type="ECO:0000256" key="7">
    <source>
        <dbReference type="ARBA" id="ARBA00009799"/>
    </source>
</evidence>
<feature type="domain" description="MGS-like" evidence="28">
    <location>
        <begin position="1525"/>
        <end position="1670"/>
    </location>
</feature>
<dbReference type="SUPFAM" id="SSF52335">
    <property type="entry name" value="Methylglyoxal synthase-like"/>
    <property type="match status" value="1"/>
</dbReference>
<feature type="domain" description="ATP-grasp" evidence="27">
    <location>
        <begin position="1271"/>
        <end position="1462"/>
    </location>
</feature>
<dbReference type="SUPFAM" id="SSF48108">
    <property type="entry name" value="Carbamoyl phosphate synthetase, large subunit connection domain"/>
    <property type="match status" value="1"/>
</dbReference>
<dbReference type="InterPro" id="IPR058047">
    <property type="entry name" value="CPSase_preATP-grasp"/>
</dbReference>
<comment type="catalytic activity">
    <reaction evidence="24">
        <text>hydrogencarbonate + L-glutamine + 2 ATP + H2O = carbamoyl phosphate + L-glutamate + 2 ADP + phosphate + 2 H(+)</text>
        <dbReference type="Rhea" id="RHEA:18633"/>
        <dbReference type="ChEBI" id="CHEBI:15377"/>
        <dbReference type="ChEBI" id="CHEBI:15378"/>
        <dbReference type="ChEBI" id="CHEBI:17544"/>
        <dbReference type="ChEBI" id="CHEBI:29985"/>
        <dbReference type="ChEBI" id="CHEBI:30616"/>
        <dbReference type="ChEBI" id="CHEBI:43474"/>
        <dbReference type="ChEBI" id="CHEBI:58228"/>
        <dbReference type="ChEBI" id="CHEBI:58359"/>
        <dbReference type="ChEBI" id="CHEBI:456216"/>
        <dbReference type="EC" id="6.3.5.5"/>
    </reaction>
</comment>
<dbReference type="CDD" id="cd01424">
    <property type="entry name" value="MGS_CPS_II"/>
    <property type="match status" value="1"/>
</dbReference>
<evidence type="ECO:0000313" key="29">
    <source>
        <dbReference type="EnsemblMetazoa" id="GAUT039685-PA"/>
    </source>
</evidence>
<evidence type="ECO:0000256" key="15">
    <source>
        <dbReference type="ARBA" id="ARBA00022741"/>
    </source>
</evidence>
<dbReference type="GO" id="GO:0005737">
    <property type="term" value="C:cytoplasm"/>
    <property type="evidence" value="ECO:0007669"/>
    <property type="project" value="TreeGrafter"/>
</dbReference>
<dbReference type="Pfam" id="PF25596">
    <property type="entry name" value="CPSase_L_D1"/>
    <property type="match status" value="2"/>
</dbReference>
<keyword evidence="19" id="KW-0464">Manganese</keyword>
<dbReference type="GO" id="GO:0016114">
    <property type="term" value="P:terpenoid biosynthetic process"/>
    <property type="evidence" value="ECO:0007669"/>
    <property type="project" value="InterPro"/>
</dbReference>
<organism evidence="29 30">
    <name type="scientific">Glossina austeni</name>
    <name type="common">Savannah tsetse fly</name>
    <dbReference type="NCBI Taxonomy" id="7395"/>
    <lineage>
        <taxon>Eukaryota</taxon>
        <taxon>Metazoa</taxon>
        <taxon>Ecdysozoa</taxon>
        <taxon>Arthropoda</taxon>
        <taxon>Hexapoda</taxon>
        <taxon>Insecta</taxon>
        <taxon>Pterygota</taxon>
        <taxon>Neoptera</taxon>
        <taxon>Endopterygota</taxon>
        <taxon>Diptera</taxon>
        <taxon>Brachycera</taxon>
        <taxon>Muscomorpha</taxon>
        <taxon>Hippoboscoidea</taxon>
        <taxon>Glossinidae</taxon>
        <taxon>Glossina</taxon>
    </lineage>
</organism>